<dbReference type="Gene3D" id="1.10.10.10">
    <property type="entry name" value="Winged helix-like DNA-binding domain superfamily/Winged helix DNA-binding domain"/>
    <property type="match status" value="1"/>
</dbReference>
<sequence length="127" mass="14207">MLSRRRRIASDLTSYKRDLLWAVHRANHTEEEETPVGADVKRELEALGQTNTEGGQFYPRLNELVDSGLATKDDHPNDARGFTVELTEDGKAILSELVLRTAESLDMDVPECALPSSDVRPRTRGET</sequence>
<dbReference type="AlphaFoldDB" id="A0ABD5Q8P0"/>
<keyword evidence="2" id="KW-1185">Reference proteome</keyword>
<dbReference type="EMBL" id="JBHSHT010000005">
    <property type="protein sequence ID" value="MFC4827092.1"/>
    <property type="molecule type" value="Genomic_DNA"/>
</dbReference>
<proteinExistence type="predicted"/>
<dbReference type="InterPro" id="IPR036388">
    <property type="entry name" value="WH-like_DNA-bd_sf"/>
</dbReference>
<protein>
    <submittedName>
        <fullName evidence="1">Helix-turn-helix transcriptional regulator</fullName>
    </submittedName>
</protein>
<name>A0ABD5Q8P0_9EURY</name>
<dbReference type="RefSeq" id="WP_254270596.1">
    <property type="nucleotide sequence ID" value="NZ_CP100402.1"/>
</dbReference>
<dbReference type="Proteomes" id="UP001595945">
    <property type="component" value="Unassembled WGS sequence"/>
</dbReference>
<reference evidence="1 2" key="1">
    <citation type="journal article" date="2019" name="Int. J. Syst. Evol. Microbiol.">
        <title>The Global Catalogue of Microorganisms (GCM) 10K type strain sequencing project: providing services to taxonomists for standard genome sequencing and annotation.</title>
        <authorList>
            <consortium name="The Broad Institute Genomics Platform"/>
            <consortium name="The Broad Institute Genome Sequencing Center for Infectious Disease"/>
            <person name="Wu L."/>
            <person name="Ma J."/>
        </authorList>
    </citation>
    <scope>NUCLEOTIDE SEQUENCE [LARGE SCALE GENOMIC DNA]</scope>
    <source>
        <strain evidence="1 2">XZYJ18</strain>
    </source>
</reference>
<accession>A0ABD5Q8P0</accession>
<dbReference type="GeneID" id="73047685"/>
<evidence type="ECO:0000313" key="2">
    <source>
        <dbReference type="Proteomes" id="UP001595945"/>
    </source>
</evidence>
<gene>
    <name evidence="1" type="ORF">ACFO9K_22885</name>
</gene>
<organism evidence="1 2">
    <name type="scientific">Halorussus aquaticus</name>
    <dbReference type="NCBI Taxonomy" id="2953748"/>
    <lineage>
        <taxon>Archaea</taxon>
        <taxon>Methanobacteriati</taxon>
        <taxon>Methanobacteriota</taxon>
        <taxon>Stenosarchaea group</taxon>
        <taxon>Halobacteria</taxon>
        <taxon>Halobacteriales</taxon>
        <taxon>Haladaptataceae</taxon>
        <taxon>Halorussus</taxon>
    </lineage>
</organism>
<comment type="caution">
    <text evidence="1">The sequence shown here is derived from an EMBL/GenBank/DDBJ whole genome shotgun (WGS) entry which is preliminary data.</text>
</comment>
<evidence type="ECO:0000313" key="1">
    <source>
        <dbReference type="EMBL" id="MFC4827092.1"/>
    </source>
</evidence>
<dbReference type="InterPro" id="IPR036390">
    <property type="entry name" value="WH_DNA-bd_sf"/>
</dbReference>
<dbReference type="SUPFAM" id="SSF46785">
    <property type="entry name" value="Winged helix' DNA-binding domain"/>
    <property type="match status" value="1"/>
</dbReference>